<name>A0A1H3UKP0_9PSED</name>
<dbReference type="AlphaFoldDB" id="A0A1H3UKP0"/>
<evidence type="ECO:0000256" key="1">
    <source>
        <dbReference type="ARBA" id="ARBA00009075"/>
    </source>
</evidence>
<evidence type="ECO:0000313" key="4">
    <source>
        <dbReference type="EMBL" id="SDZ62259.1"/>
    </source>
</evidence>
<evidence type="ECO:0000256" key="3">
    <source>
        <dbReference type="ARBA" id="ARBA00022729"/>
    </source>
</evidence>
<comment type="similarity">
    <text evidence="1">Belongs to the outer membrane porin (Opr) (TC 1.B.25) family.</text>
</comment>
<keyword evidence="3" id="KW-0732">Signal</keyword>
<dbReference type="EMBL" id="FNOX01000014">
    <property type="protein sequence ID" value="SDZ62259.1"/>
    <property type="molecule type" value="Genomic_DNA"/>
</dbReference>
<evidence type="ECO:0000313" key="5">
    <source>
        <dbReference type="Proteomes" id="UP000182902"/>
    </source>
</evidence>
<dbReference type="InterPro" id="IPR005318">
    <property type="entry name" value="OM_porin_bac"/>
</dbReference>
<dbReference type="RefSeq" id="WP_244160785.1">
    <property type="nucleotide sequence ID" value="NZ_FNOX01000014.1"/>
</dbReference>
<organism evidence="4 5">
    <name type="scientific">Pseudomonas salomonii</name>
    <dbReference type="NCBI Taxonomy" id="191391"/>
    <lineage>
        <taxon>Bacteria</taxon>
        <taxon>Pseudomonadati</taxon>
        <taxon>Pseudomonadota</taxon>
        <taxon>Gammaproteobacteria</taxon>
        <taxon>Pseudomonadales</taxon>
        <taxon>Pseudomonadaceae</taxon>
        <taxon>Pseudomonas</taxon>
    </lineage>
</organism>
<accession>A0A1H3UKP0</accession>
<dbReference type="GO" id="GO:0015288">
    <property type="term" value="F:porin activity"/>
    <property type="evidence" value="ECO:0007669"/>
    <property type="project" value="TreeGrafter"/>
</dbReference>
<sequence>MAKYDVDFAAYGVAGLTTGLWYARGWGIDGTHYDGDRNGAHTGYNVRGLDSITHWELGLTAGYIVQSGQFKNTALRTIIYHHRAEAGQIDGSYDEFRLVANVPLDLF</sequence>
<evidence type="ECO:0000256" key="2">
    <source>
        <dbReference type="ARBA" id="ARBA00022448"/>
    </source>
</evidence>
<dbReference type="InterPro" id="IPR023614">
    <property type="entry name" value="Porin_dom_sf"/>
</dbReference>
<dbReference type="Proteomes" id="UP000182902">
    <property type="component" value="Unassembled WGS sequence"/>
</dbReference>
<reference evidence="4 5" key="1">
    <citation type="submission" date="2016-10" db="EMBL/GenBank/DDBJ databases">
        <authorList>
            <person name="de Groot N.N."/>
        </authorList>
    </citation>
    <scope>NUCLEOTIDE SEQUENCE [LARGE SCALE GENOMIC DNA]</scope>
    <source>
        <strain evidence="4 5">ICMP 14252</strain>
    </source>
</reference>
<gene>
    <name evidence="4" type="ORF">SAMN05216247_114103</name>
</gene>
<proteinExistence type="inferred from homology"/>
<dbReference type="PANTHER" id="PTHR34596:SF2">
    <property type="entry name" value="CHITOPORIN"/>
    <property type="match status" value="1"/>
</dbReference>
<dbReference type="Gene3D" id="2.40.160.10">
    <property type="entry name" value="Porin"/>
    <property type="match status" value="1"/>
</dbReference>
<protein>
    <submittedName>
        <fullName evidence="4">Outer membrane porin, OprD family</fullName>
    </submittedName>
</protein>
<dbReference type="GO" id="GO:0016020">
    <property type="term" value="C:membrane"/>
    <property type="evidence" value="ECO:0007669"/>
    <property type="project" value="InterPro"/>
</dbReference>
<keyword evidence="2" id="KW-0813">Transport</keyword>
<dbReference type="PANTHER" id="PTHR34596">
    <property type="entry name" value="CHITOPORIN"/>
    <property type="match status" value="1"/>
</dbReference>
<dbReference type="Pfam" id="PF03573">
    <property type="entry name" value="OprD"/>
    <property type="match status" value="1"/>
</dbReference>